<dbReference type="PANTHER" id="PTHR31111">
    <property type="entry name" value="BNAA05G37150D PROTEIN-RELATED"/>
    <property type="match status" value="1"/>
</dbReference>
<organism evidence="2 3">
    <name type="scientific">Raphanus sativus</name>
    <name type="common">Radish</name>
    <name type="synonym">Raphanus raphanistrum var. sativus</name>
    <dbReference type="NCBI Taxonomy" id="3726"/>
    <lineage>
        <taxon>Eukaryota</taxon>
        <taxon>Viridiplantae</taxon>
        <taxon>Streptophyta</taxon>
        <taxon>Embryophyta</taxon>
        <taxon>Tracheophyta</taxon>
        <taxon>Spermatophyta</taxon>
        <taxon>Magnoliopsida</taxon>
        <taxon>eudicotyledons</taxon>
        <taxon>Gunneridae</taxon>
        <taxon>Pentapetalae</taxon>
        <taxon>rosids</taxon>
        <taxon>malvids</taxon>
        <taxon>Brassicales</taxon>
        <taxon>Brassicaceae</taxon>
        <taxon>Brassiceae</taxon>
        <taxon>Raphanus</taxon>
    </lineage>
</organism>
<dbReference type="InterPro" id="IPR001810">
    <property type="entry name" value="F-box_dom"/>
</dbReference>
<evidence type="ECO:0000313" key="2">
    <source>
        <dbReference type="Proteomes" id="UP000504610"/>
    </source>
</evidence>
<dbReference type="OrthoDB" id="1038494at2759"/>
<keyword evidence="2" id="KW-1185">Reference proteome</keyword>
<dbReference type="AlphaFoldDB" id="A0A9W3CBI8"/>
<dbReference type="InterPro" id="IPR013187">
    <property type="entry name" value="F-box-assoc_dom_typ3"/>
</dbReference>
<feature type="domain" description="F-box" evidence="1">
    <location>
        <begin position="18"/>
        <end position="58"/>
    </location>
</feature>
<protein>
    <submittedName>
        <fullName evidence="3">F-box protein At1g53360 isoform X2</fullName>
    </submittedName>
</protein>
<evidence type="ECO:0000313" key="3">
    <source>
        <dbReference type="RefSeq" id="XP_056848875.1"/>
    </source>
</evidence>
<reference evidence="2" key="1">
    <citation type="journal article" date="2019" name="Database">
        <title>The radish genome database (RadishGD): an integrated information resource for radish genomics.</title>
        <authorList>
            <person name="Yu H.J."/>
            <person name="Baek S."/>
            <person name="Lee Y.J."/>
            <person name="Cho A."/>
            <person name="Mun J.H."/>
        </authorList>
    </citation>
    <scope>NUCLEOTIDE SEQUENCE [LARGE SCALE GENOMIC DNA]</scope>
    <source>
        <strain evidence="2">cv. WK10039</strain>
    </source>
</reference>
<dbReference type="Gene3D" id="1.20.1280.50">
    <property type="match status" value="1"/>
</dbReference>
<dbReference type="GeneID" id="108840863"/>
<reference evidence="3" key="2">
    <citation type="submission" date="2025-08" db="UniProtKB">
        <authorList>
            <consortium name="RefSeq"/>
        </authorList>
    </citation>
    <scope>IDENTIFICATION</scope>
    <source>
        <tissue evidence="3">Leaf</tissue>
    </source>
</reference>
<name>A0A9W3CBI8_RAPSA</name>
<dbReference type="SMART" id="SM00256">
    <property type="entry name" value="FBOX"/>
    <property type="match status" value="1"/>
</dbReference>
<proteinExistence type="predicted"/>
<dbReference type="PANTHER" id="PTHR31111:SF65">
    <property type="entry name" value="F-BOX DOMAIN-CONTAINING PROTEIN"/>
    <property type="match status" value="1"/>
</dbReference>
<accession>A0A9W3CBI8</accession>
<gene>
    <name evidence="3" type="primary">LOC108840863</name>
</gene>
<dbReference type="Pfam" id="PF08268">
    <property type="entry name" value="FBA_3"/>
    <property type="match status" value="1"/>
</dbReference>
<dbReference type="SUPFAM" id="SSF81383">
    <property type="entry name" value="F-box domain"/>
    <property type="match status" value="1"/>
</dbReference>
<dbReference type="Pfam" id="PF00646">
    <property type="entry name" value="F-box"/>
    <property type="match status" value="1"/>
</dbReference>
<dbReference type="RefSeq" id="XP_056848875.1">
    <property type="nucleotide sequence ID" value="XM_056992895.1"/>
</dbReference>
<dbReference type="InterPro" id="IPR036047">
    <property type="entry name" value="F-box-like_dom_sf"/>
</dbReference>
<evidence type="ECO:0000259" key="1">
    <source>
        <dbReference type="SMART" id="SM00256"/>
    </source>
</evidence>
<dbReference type="NCBIfam" id="TIGR01640">
    <property type="entry name" value="F_box_assoc_1"/>
    <property type="match status" value="1"/>
</dbReference>
<dbReference type="Proteomes" id="UP000504610">
    <property type="component" value="Chromosome 2"/>
</dbReference>
<dbReference type="InterPro" id="IPR017451">
    <property type="entry name" value="F-box-assoc_interact_dom"/>
</dbReference>
<sequence>MLKQQFSIHETSQSSNLIPVDLLINIFSLVPAKSIARFRCVSKFWASILRRCDFTELFLTTSSTRPRLLFTFKVGGKLFLYSTHQPHNPDDDNSSLVATRYNMSFPEYFPSDASTPVCGLVLIQGWRRKMRVVCNPATGEFLTLPKVLLREKNLLAKDTEARDKIVGMYLGYDPMGKQFKVLCMTTTASPYEVRDNTHQVLTLGPGKRFWRPVERKFHFEENYIISNEICINGVLYFGDSSKIVCFNVGSEKFSFINTNREMRYSTSLCSLVLFNYKGRLGIYHREKLWSKINRIVFWVIEDAENHKWTKHICQLFPLENNMIAYRRFVGMTSTGKFVWSYREPPNTLYLTFYNSESETFTKVNVQGFDESEEVEDDYIFIDTYVDYVENMKWLM</sequence>